<dbReference type="EMBL" id="GL376573">
    <property type="status" value="NOT_ANNOTATED_CDS"/>
    <property type="molecule type" value="Genomic_DNA"/>
</dbReference>
<comment type="cofactor">
    <cofactor evidence="3">
        <name>a divalent metal cation</name>
        <dbReference type="ChEBI" id="CHEBI:60240"/>
    </cofactor>
</comment>
<reference evidence="4" key="3">
    <citation type="submission" date="2015-02" db="UniProtKB">
        <authorList>
            <consortium name="EnsemblProtists"/>
        </authorList>
    </citation>
    <scope>IDENTIFICATION</scope>
    <source>
        <strain evidence="4">DAOM BR144</strain>
    </source>
</reference>
<sequence>MYVDRTNGSSLELRKSAVLFRYGKSDFEFGALQAAELKEHLEGVFQGWPLDVIQGKDYIEVRPEGVGKGKVIEHILDKMRIDGNPADFVLCIGDDVADELMFEKLNEMIANTELPREKVFTCTVGQKPSKAEFYLDDYTDVIALLKSLKVVSTKTA</sequence>
<evidence type="ECO:0000313" key="4">
    <source>
        <dbReference type="EnsemblProtists" id="PYU1_T005863"/>
    </source>
</evidence>
<dbReference type="InterPro" id="IPR023214">
    <property type="entry name" value="HAD_sf"/>
</dbReference>
<dbReference type="FunFam" id="3.40.50.1000:FF:000052">
    <property type="entry name" value="Alpha,alpha-trehalose-phosphate synthase [UDP-forming] 6"/>
    <property type="match status" value="1"/>
</dbReference>
<protein>
    <recommendedName>
        <fullName evidence="3">Trehalose 6-phosphate phosphatase</fullName>
        <ecNumber evidence="3">3.1.3.12</ecNumber>
    </recommendedName>
</protein>
<comment type="pathway">
    <text evidence="3">Glycan biosynthesis; trehalose biosynthesis.</text>
</comment>
<dbReference type="Gene3D" id="3.40.50.1000">
    <property type="entry name" value="HAD superfamily/HAD-like"/>
    <property type="match status" value="1"/>
</dbReference>
<reference evidence="5" key="1">
    <citation type="journal article" date="2010" name="Genome Biol.">
        <title>Genome sequence of the necrotrophic plant pathogen Pythium ultimum reveals original pathogenicity mechanisms and effector repertoire.</title>
        <authorList>
            <person name="Levesque C.A."/>
            <person name="Brouwer H."/>
            <person name="Cano L."/>
            <person name="Hamilton J.P."/>
            <person name="Holt C."/>
            <person name="Huitema E."/>
            <person name="Raffaele S."/>
            <person name="Robideau G.P."/>
            <person name="Thines M."/>
            <person name="Win J."/>
            <person name="Zerillo M.M."/>
            <person name="Beakes G.W."/>
            <person name="Boore J.L."/>
            <person name="Busam D."/>
            <person name="Dumas B."/>
            <person name="Ferriera S."/>
            <person name="Fuerstenberg S.I."/>
            <person name="Gachon C.M."/>
            <person name="Gaulin E."/>
            <person name="Govers F."/>
            <person name="Grenville-Briggs L."/>
            <person name="Horner N."/>
            <person name="Hostetler J."/>
            <person name="Jiang R.H."/>
            <person name="Johnson J."/>
            <person name="Krajaejun T."/>
            <person name="Lin H."/>
            <person name="Meijer H.J."/>
            <person name="Moore B."/>
            <person name="Morris P."/>
            <person name="Phuntmart V."/>
            <person name="Puiu D."/>
            <person name="Shetty J."/>
            <person name="Stajich J.E."/>
            <person name="Tripathy S."/>
            <person name="Wawra S."/>
            <person name="van West P."/>
            <person name="Whitty B.R."/>
            <person name="Coutinho P.M."/>
            <person name="Henrissat B."/>
            <person name="Martin F."/>
            <person name="Thomas P.D."/>
            <person name="Tyler B.M."/>
            <person name="De Vries R.P."/>
            <person name="Kamoun S."/>
            <person name="Yandell M."/>
            <person name="Tisserat N."/>
            <person name="Buell C.R."/>
        </authorList>
    </citation>
    <scope>NUCLEOTIDE SEQUENCE</scope>
    <source>
        <strain evidence="5">DAOM:BR144</strain>
    </source>
</reference>
<dbReference type="VEuPathDB" id="FungiDB:PYU1_G005851"/>
<comment type="similarity">
    <text evidence="1">In the N-terminal section; belongs to the glycosyltransferase 20 family.</text>
</comment>
<evidence type="ECO:0000256" key="2">
    <source>
        <dbReference type="ARBA" id="ARBA00006330"/>
    </source>
</evidence>
<dbReference type="GO" id="GO:0004805">
    <property type="term" value="F:trehalose-phosphatase activity"/>
    <property type="evidence" value="ECO:0007669"/>
    <property type="project" value="UniProtKB-EC"/>
</dbReference>
<dbReference type="Pfam" id="PF02358">
    <property type="entry name" value="Trehalose_PPase"/>
    <property type="match status" value="1"/>
</dbReference>
<evidence type="ECO:0000313" key="5">
    <source>
        <dbReference type="Proteomes" id="UP000019132"/>
    </source>
</evidence>
<dbReference type="HOGENOM" id="CLU_079751_0_0_1"/>
<comment type="similarity">
    <text evidence="2">In the C-terminal section; belongs to the trehalose phosphatase family.</text>
</comment>
<dbReference type="Proteomes" id="UP000019132">
    <property type="component" value="Unassembled WGS sequence"/>
</dbReference>
<organism evidence="4 5">
    <name type="scientific">Globisporangium ultimum (strain ATCC 200006 / CBS 805.95 / DAOM BR144)</name>
    <name type="common">Pythium ultimum</name>
    <dbReference type="NCBI Taxonomy" id="431595"/>
    <lineage>
        <taxon>Eukaryota</taxon>
        <taxon>Sar</taxon>
        <taxon>Stramenopiles</taxon>
        <taxon>Oomycota</taxon>
        <taxon>Peronosporomycetes</taxon>
        <taxon>Pythiales</taxon>
        <taxon>Pythiaceae</taxon>
        <taxon>Globisporangium</taxon>
    </lineage>
</organism>
<dbReference type="PANTHER" id="PTHR10788">
    <property type="entry name" value="TREHALOSE-6-PHOSPHATE SYNTHASE"/>
    <property type="match status" value="1"/>
</dbReference>
<comment type="similarity">
    <text evidence="3">Belongs to the trehalose phosphatase family.</text>
</comment>
<dbReference type="InterPro" id="IPR003337">
    <property type="entry name" value="Trehalose_PPase"/>
</dbReference>
<comment type="function">
    <text evidence="3">Removes the phosphate from trehalose 6-phosphate to produce free trehalose.</text>
</comment>
<dbReference type="EC" id="3.1.3.12" evidence="3"/>
<dbReference type="InParanoid" id="K3WLM1"/>
<keyword evidence="5" id="KW-1185">Reference proteome</keyword>
<accession>K3WLM1</accession>
<dbReference type="PANTHER" id="PTHR10788:SF94">
    <property type="entry name" value="ALPHA,ALPHA-TREHALOSE-PHOSPHATE SYNTHASE [UDP-FORMING] 5"/>
    <property type="match status" value="1"/>
</dbReference>
<dbReference type="GO" id="GO:0005829">
    <property type="term" value="C:cytosol"/>
    <property type="evidence" value="ECO:0007669"/>
    <property type="project" value="TreeGrafter"/>
</dbReference>
<reference evidence="5" key="2">
    <citation type="submission" date="2010-04" db="EMBL/GenBank/DDBJ databases">
        <authorList>
            <person name="Buell R."/>
            <person name="Hamilton J."/>
            <person name="Hostetler J."/>
        </authorList>
    </citation>
    <scope>NUCLEOTIDE SEQUENCE [LARGE SCALE GENOMIC DNA]</scope>
    <source>
        <strain evidence="5">DAOM:BR144</strain>
    </source>
</reference>
<dbReference type="eggNOG" id="KOG1050">
    <property type="taxonomic scope" value="Eukaryota"/>
</dbReference>
<dbReference type="STRING" id="431595.K3WLM1"/>
<dbReference type="InterPro" id="IPR036412">
    <property type="entry name" value="HAD-like_sf"/>
</dbReference>
<dbReference type="AlphaFoldDB" id="K3WLM1"/>
<dbReference type="InterPro" id="IPR001830">
    <property type="entry name" value="Glyco_trans_20"/>
</dbReference>
<dbReference type="UniPathway" id="UPA00299"/>
<proteinExistence type="inferred from homology"/>
<keyword evidence="3" id="KW-0378">Hydrolase</keyword>
<dbReference type="GO" id="GO:0005992">
    <property type="term" value="P:trehalose biosynthetic process"/>
    <property type="evidence" value="ECO:0007669"/>
    <property type="project" value="UniProtKB-UniPathway"/>
</dbReference>
<dbReference type="NCBIfam" id="TIGR00685">
    <property type="entry name" value="T6PP"/>
    <property type="match status" value="1"/>
</dbReference>
<dbReference type="OMA" id="DSICCAV"/>
<evidence type="ECO:0000256" key="1">
    <source>
        <dbReference type="ARBA" id="ARBA00005409"/>
    </source>
</evidence>
<name>K3WLM1_GLOUD</name>
<dbReference type="SUPFAM" id="SSF56784">
    <property type="entry name" value="HAD-like"/>
    <property type="match status" value="1"/>
</dbReference>
<dbReference type="EnsemblProtists" id="PYU1_T005863">
    <property type="protein sequence ID" value="PYU1_T005863"/>
    <property type="gene ID" value="PYU1_G005851"/>
</dbReference>
<comment type="catalytic activity">
    <reaction evidence="3">
        <text>alpha,alpha-trehalose 6-phosphate + H2O = alpha,alpha-trehalose + phosphate</text>
        <dbReference type="Rhea" id="RHEA:23420"/>
        <dbReference type="ChEBI" id="CHEBI:15377"/>
        <dbReference type="ChEBI" id="CHEBI:16551"/>
        <dbReference type="ChEBI" id="CHEBI:43474"/>
        <dbReference type="ChEBI" id="CHEBI:58429"/>
        <dbReference type="EC" id="3.1.3.12"/>
    </reaction>
</comment>
<evidence type="ECO:0000256" key="3">
    <source>
        <dbReference type="RuleBase" id="RU361117"/>
    </source>
</evidence>